<keyword evidence="5" id="KW-1185">Reference proteome</keyword>
<evidence type="ECO:0000313" key="3">
    <source>
        <dbReference type="EMBL" id="CAP60023.1"/>
    </source>
</evidence>
<reference evidence="5" key="3">
    <citation type="journal article" date="2014" name="Genetics">
        <title>Maintaining two mating types: Structure of the mating type locus and its role in heterokaryosis in Podospora anserina.</title>
        <authorList>
            <person name="Grognet P."/>
            <person name="Bidard F."/>
            <person name="Kuchly C."/>
            <person name="Tong L.C.H."/>
            <person name="Coppin E."/>
            <person name="Benkhali J.A."/>
            <person name="Couloux A."/>
            <person name="Wincker P."/>
            <person name="Debuchy R."/>
            <person name="Silar P."/>
        </authorList>
    </citation>
    <scope>GENOME REANNOTATION</scope>
    <source>
        <strain evidence="5">S / ATCC MYA-4624 / DSM 980 / FGSC 10383</strain>
    </source>
</reference>
<reference evidence="3 5" key="1">
    <citation type="journal article" date="2008" name="Genome Biol.">
        <title>The genome sequence of the model ascomycete fungus Podospora anserina.</title>
        <authorList>
            <person name="Espagne E."/>
            <person name="Lespinet O."/>
            <person name="Malagnac F."/>
            <person name="Da Silva C."/>
            <person name="Jaillon O."/>
            <person name="Porcel B.M."/>
            <person name="Couloux A."/>
            <person name="Aury J.-M."/>
            <person name="Segurens B."/>
            <person name="Poulain J."/>
            <person name="Anthouard V."/>
            <person name="Grossetete S."/>
            <person name="Khalili H."/>
            <person name="Coppin E."/>
            <person name="Dequard-Chablat M."/>
            <person name="Picard M."/>
            <person name="Contamine V."/>
            <person name="Arnaise S."/>
            <person name="Bourdais A."/>
            <person name="Berteaux-Lecellier V."/>
            <person name="Gautheret D."/>
            <person name="de Vries R.P."/>
            <person name="Battaglia E."/>
            <person name="Coutinho P.M."/>
            <person name="Danchin E.G.J."/>
            <person name="Henrissat B."/>
            <person name="El Khoury R."/>
            <person name="Sainsard-Chanet A."/>
            <person name="Boivin A."/>
            <person name="Pinan-Lucarre B."/>
            <person name="Sellem C.H."/>
            <person name="Debuchy R."/>
            <person name="Wincker P."/>
            <person name="Weissenbach J."/>
            <person name="Silar P."/>
        </authorList>
    </citation>
    <scope>NUCLEOTIDE SEQUENCE [LARGE SCALE GENOMIC DNA]</scope>
    <source>
        <strain evidence="5">S / ATCC MYA-4624 / DSM 980 / FGSC 10383</strain>
        <strain evidence="3">S mat+</strain>
    </source>
</reference>
<feature type="compositionally biased region" description="Polar residues" evidence="1">
    <location>
        <begin position="57"/>
        <end position="73"/>
    </location>
</feature>
<sequence length="232" mass="24916">MGGASSKPAQNAVRKFPTRAPGSATPSSLTAHLERKHRLYPQSPQLNLRHGPLSRRMSVSTAFPTDIQPTLCANNLPKAAGRPSPSSKQDSYSANPDKTPSDYPSTAFASRLKQMGAVQPNPTYSPSSIASPLVDASGISQSISGPLFPSAKNNPTLGALENRRRLEEQAKREMEDWGKSTHQGKELLDIGTIKKIFVLSEQGESDQAIEKQLGLKKGVVAKLGRDFLSIAS</sequence>
<evidence type="ECO:0000256" key="1">
    <source>
        <dbReference type="SAM" id="MobiDB-lite"/>
    </source>
</evidence>
<dbReference type="STRING" id="515849.B2AAB1"/>
<name>B2AAB1_PODAN</name>
<proteinExistence type="predicted"/>
<dbReference type="EMBL" id="CU633438">
    <property type="protein sequence ID" value="CAP60023.1"/>
    <property type="molecule type" value="Genomic_DNA"/>
</dbReference>
<dbReference type="GeneID" id="6197385"/>
<feature type="domain" description="Helix-turn-helix" evidence="2">
    <location>
        <begin position="187"/>
        <end position="226"/>
    </location>
</feature>
<protein>
    <submittedName>
        <fullName evidence="3">Podospora anserina S mat+ genomic DNA chromosome 1, supercontig 1</fullName>
    </submittedName>
</protein>
<evidence type="ECO:0000313" key="4">
    <source>
        <dbReference type="EMBL" id="CDP22664.1"/>
    </source>
</evidence>
<reference evidence="4" key="4">
    <citation type="submission" date="2015-04" db="EMBL/GenBank/DDBJ databases">
        <title>Maintaining two mating types: Structure of the mating type locus and its role in heterokaryosis in Podospora anserina.</title>
        <authorList>
            <person name="Grognet P."/>
            <person name="Bidard F."/>
            <person name="Kuchly C."/>
            <person name="Chan Ho Tong L."/>
            <person name="Coppin E."/>
            <person name="Ait Benkhali J."/>
            <person name="Couloux A."/>
            <person name="Wincker P."/>
            <person name="Debuchy R."/>
            <person name="Silar P."/>
        </authorList>
    </citation>
    <scope>NUCLEOTIDE SEQUENCE</scope>
</reference>
<dbReference type="InterPro" id="IPR054448">
    <property type="entry name" value="HTH_put_ascomycetes"/>
</dbReference>
<organism evidence="3">
    <name type="scientific">Podospora anserina (strain S / ATCC MYA-4624 / DSM 980 / FGSC 10383)</name>
    <name type="common">Pleurage anserina</name>
    <dbReference type="NCBI Taxonomy" id="515849"/>
    <lineage>
        <taxon>Eukaryota</taxon>
        <taxon>Fungi</taxon>
        <taxon>Dikarya</taxon>
        <taxon>Ascomycota</taxon>
        <taxon>Pezizomycotina</taxon>
        <taxon>Sordariomycetes</taxon>
        <taxon>Sordariomycetidae</taxon>
        <taxon>Sordariales</taxon>
        <taxon>Podosporaceae</taxon>
        <taxon>Podospora</taxon>
        <taxon>Podospora anserina</taxon>
    </lineage>
</organism>
<gene>
    <name evidence="3" type="ORF">PODANS_1_3440</name>
</gene>
<dbReference type="KEGG" id="pan:PODANSg09590"/>
<dbReference type="Pfam" id="PF22943">
    <property type="entry name" value="HTH_68"/>
    <property type="match status" value="1"/>
</dbReference>
<dbReference type="eggNOG" id="ENOG502SEWH">
    <property type="taxonomic scope" value="Eukaryota"/>
</dbReference>
<evidence type="ECO:0000259" key="2">
    <source>
        <dbReference type="Pfam" id="PF22943"/>
    </source>
</evidence>
<dbReference type="Proteomes" id="UP000001197">
    <property type="component" value="Chromosome 1"/>
</dbReference>
<dbReference type="EMBL" id="FO904936">
    <property type="protein sequence ID" value="CDP22664.1"/>
    <property type="molecule type" value="Genomic_DNA"/>
</dbReference>
<dbReference type="HOGENOM" id="CLU_087328_1_0_1"/>
<dbReference type="VEuPathDB" id="FungiDB:PODANS_1_3440"/>
<reference evidence="3" key="2">
    <citation type="submission" date="2008-07" db="EMBL/GenBank/DDBJ databases">
        <authorList>
            <person name="Genoscope - CEA"/>
        </authorList>
    </citation>
    <scope>NUCLEOTIDE SEQUENCE</scope>
    <source>
        <strain evidence="3">S mat+</strain>
    </source>
</reference>
<dbReference type="RefSeq" id="XP_001912541.1">
    <property type="nucleotide sequence ID" value="XM_001912506.1"/>
</dbReference>
<dbReference type="AlphaFoldDB" id="B2AAB1"/>
<evidence type="ECO:0000313" key="5">
    <source>
        <dbReference type="Proteomes" id="UP000001197"/>
    </source>
</evidence>
<dbReference type="OrthoDB" id="4085451at2759"/>
<feature type="compositionally biased region" description="Polar residues" evidence="1">
    <location>
        <begin position="84"/>
        <end position="105"/>
    </location>
</feature>
<accession>B2AAB1</accession>
<feature type="region of interest" description="Disordered" evidence="1">
    <location>
        <begin position="1"/>
        <end position="105"/>
    </location>
</feature>